<feature type="compositionally biased region" description="Low complexity" evidence="1">
    <location>
        <begin position="128"/>
        <end position="138"/>
    </location>
</feature>
<evidence type="ECO:0000313" key="4">
    <source>
        <dbReference type="Proteomes" id="UP000553632"/>
    </source>
</evidence>
<feature type="non-terminal residue" evidence="2">
    <location>
        <position position="138"/>
    </location>
</feature>
<proteinExistence type="predicted"/>
<protein>
    <submittedName>
        <fullName evidence="2">Uncharacterized protein</fullName>
    </submittedName>
</protein>
<evidence type="ECO:0000313" key="3">
    <source>
        <dbReference type="EMBL" id="KAF4736820.1"/>
    </source>
</evidence>
<dbReference type="EMBL" id="JABANM010012482">
    <property type="protein sequence ID" value="KAF4735920.1"/>
    <property type="molecule type" value="Genomic_DNA"/>
</dbReference>
<dbReference type="Proteomes" id="UP000574390">
    <property type="component" value="Unassembled WGS sequence"/>
</dbReference>
<organism evidence="2 5">
    <name type="scientific">Perkinsus olseni</name>
    <name type="common">Perkinsus atlanticus</name>
    <dbReference type="NCBI Taxonomy" id="32597"/>
    <lineage>
        <taxon>Eukaryota</taxon>
        <taxon>Sar</taxon>
        <taxon>Alveolata</taxon>
        <taxon>Perkinsozoa</taxon>
        <taxon>Perkinsea</taxon>
        <taxon>Perkinsida</taxon>
        <taxon>Perkinsidae</taxon>
        <taxon>Perkinsus</taxon>
    </lineage>
</organism>
<gene>
    <name evidence="2" type="ORF">FOZ62_020502</name>
    <name evidence="3" type="ORF">FOZ63_022573</name>
</gene>
<evidence type="ECO:0000256" key="1">
    <source>
        <dbReference type="SAM" id="MobiDB-lite"/>
    </source>
</evidence>
<dbReference type="AlphaFoldDB" id="A0A7J6SUS7"/>
<comment type="caution">
    <text evidence="2">The sequence shown here is derived from an EMBL/GenBank/DDBJ whole genome shotgun (WGS) entry which is preliminary data.</text>
</comment>
<feature type="region of interest" description="Disordered" evidence="1">
    <location>
        <begin position="112"/>
        <end position="138"/>
    </location>
</feature>
<dbReference type="EMBL" id="JABANO010015468">
    <property type="protein sequence ID" value="KAF4736820.1"/>
    <property type="molecule type" value="Genomic_DNA"/>
</dbReference>
<accession>A0A7J6SUS7</accession>
<feature type="non-terminal residue" evidence="2">
    <location>
        <position position="1"/>
    </location>
</feature>
<evidence type="ECO:0000313" key="5">
    <source>
        <dbReference type="Proteomes" id="UP000574390"/>
    </source>
</evidence>
<evidence type="ECO:0000313" key="2">
    <source>
        <dbReference type="EMBL" id="KAF4735920.1"/>
    </source>
</evidence>
<keyword evidence="4" id="KW-1185">Reference proteome</keyword>
<name>A0A7J6SUS7_PEROL</name>
<sequence>SQPYVLLVMGDGVKGATAATVGFSEATDLKFLTSKAGKPYCLLSFGDKSRALNCVSEYFSDKARFGVVKEFDTNYKRNSRHGDLRDPLVSNPTVNNTPKYCTDLRDLLSAQSSSPRDFAPPTVPPPAVASHSDVVAVA</sequence>
<reference evidence="4 5" key="1">
    <citation type="submission" date="2020-04" db="EMBL/GenBank/DDBJ databases">
        <title>Perkinsus olseni comparative genomics.</title>
        <authorList>
            <person name="Bogema D.R."/>
        </authorList>
    </citation>
    <scope>NUCLEOTIDE SEQUENCE [LARGE SCALE GENOMIC DNA]</scope>
    <source>
        <strain evidence="2">ATCC PRA-205</strain>
        <strain evidence="3 4">ATCC PRA-207</strain>
    </source>
</reference>
<dbReference type="Proteomes" id="UP000553632">
    <property type="component" value="Unassembled WGS sequence"/>
</dbReference>